<dbReference type="EnsemblMetazoa" id="Aqu2.1.20275_001">
    <property type="protein sequence ID" value="Aqu2.1.20275_001"/>
    <property type="gene ID" value="Aqu2.1.20275"/>
</dbReference>
<dbReference type="InterPro" id="IPR023780">
    <property type="entry name" value="Chromo_domain"/>
</dbReference>
<dbReference type="InterPro" id="IPR000953">
    <property type="entry name" value="Chromo/chromo_shadow_dom"/>
</dbReference>
<proteinExistence type="predicted"/>
<dbReference type="Pfam" id="PF00385">
    <property type="entry name" value="Chromo"/>
    <property type="match status" value="1"/>
</dbReference>
<organism evidence="2">
    <name type="scientific">Amphimedon queenslandica</name>
    <name type="common">Sponge</name>
    <dbReference type="NCBI Taxonomy" id="400682"/>
    <lineage>
        <taxon>Eukaryota</taxon>
        <taxon>Metazoa</taxon>
        <taxon>Porifera</taxon>
        <taxon>Demospongiae</taxon>
        <taxon>Heteroscleromorpha</taxon>
        <taxon>Haplosclerida</taxon>
        <taxon>Niphatidae</taxon>
        <taxon>Amphimedon</taxon>
    </lineage>
</organism>
<reference evidence="2" key="1">
    <citation type="submission" date="2017-05" db="UniProtKB">
        <authorList>
            <consortium name="EnsemblMetazoa"/>
        </authorList>
    </citation>
    <scope>IDENTIFICATION</scope>
</reference>
<evidence type="ECO:0000313" key="2">
    <source>
        <dbReference type="EnsemblMetazoa" id="Aqu2.1.20275_001"/>
    </source>
</evidence>
<dbReference type="InParanoid" id="A0A1X7TYT9"/>
<sequence>MARECKQNKTPGFYKEFLEDEEIVDDVVGFVTGNGAQDSVYEVERLVEKRIKKGHTWYLVLWKGYSKEEASWVPSKDITSLAIRLYNEPEPSLRVLLDDISSLRSALQNSLKSGIIHRTKLSITFHRHSFNFLFKDMGQSVRSKPGKLYDRSDFSMTYFEDDFFSHYNKRSEGCQVVFPIYMYSHVVFHPKSFNSDKSCRNRSFSETLTVGLVKRYTE</sequence>
<name>A0A1X7TYT9_AMPQE</name>
<dbReference type="AlphaFoldDB" id="A0A1X7TYT9"/>
<evidence type="ECO:0000259" key="1">
    <source>
        <dbReference type="PROSITE" id="PS50013"/>
    </source>
</evidence>
<dbReference type="SMART" id="SM00298">
    <property type="entry name" value="CHROMO"/>
    <property type="match status" value="1"/>
</dbReference>
<protein>
    <recommendedName>
        <fullName evidence="1">Chromo domain-containing protein</fullName>
    </recommendedName>
</protein>
<dbReference type="CDD" id="cd00024">
    <property type="entry name" value="CD_CSD"/>
    <property type="match status" value="1"/>
</dbReference>
<dbReference type="PROSITE" id="PS50013">
    <property type="entry name" value="CHROMO_2"/>
    <property type="match status" value="1"/>
</dbReference>
<dbReference type="SUPFAM" id="SSF54160">
    <property type="entry name" value="Chromo domain-like"/>
    <property type="match status" value="1"/>
</dbReference>
<feature type="domain" description="Chromo" evidence="1">
    <location>
        <begin position="41"/>
        <end position="88"/>
    </location>
</feature>
<dbReference type="Gene3D" id="2.40.50.40">
    <property type="match status" value="1"/>
</dbReference>
<dbReference type="OrthoDB" id="1918685at2759"/>
<accession>A0A1X7TYT9</accession>
<dbReference type="InterPro" id="IPR016197">
    <property type="entry name" value="Chromo-like_dom_sf"/>
</dbReference>
<dbReference type="eggNOG" id="ENOG502T13C">
    <property type="taxonomic scope" value="Eukaryota"/>
</dbReference>